<dbReference type="RefSeq" id="WP_250931163.1">
    <property type="nucleotide sequence ID" value="NZ_JAMQBK010000060.1"/>
</dbReference>
<keyword evidence="21" id="KW-1185">Reference proteome</keyword>
<evidence type="ECO:0000313" key="20">
    <source>
        <dbReference type="EMBL" id="MCM2373419.1"/>
    </source>
</evidence>
<dbReference type="CDD" id="cd00082">
    <property type="entry name" value="HisKA"/>
    <property type="match status" value="1"/>
</dbReference>
<dbReference type="InterPro" id="IPR008207">
    <property type="entry name" value="Sig_transdc_His_kin_Hpt_dom"/>
</dbReference>
<feature type="transmembrane region" description="Helical" evidence="14">
    <location>
        <begin position="93"/>
        <end position="111"/>
    </location>
</feature>
<keyword evidence="10" id="KW-0902">Two-component regulatory system</keyword>
<dbReference type="CDD" id="cd00130">
    <property type="entry name" value="PAS"/>
    <property type="match status" value="2"/>
</dbReference>
<dbReference type="Gene3D" id="3.30.565.10">
    <property type="entry name" value="Histidine kinase-like ATPase, C-terminal domain"/>
    <property type="match status" value="1"/>
</dbReference>
<reference evidence="20 21" key="1">
    <citation type="journal article" date="2022" name="Syst. Appl. Microbiol.">
        <title>Rhodopirellula aestuarii sp. nov., a novel member of the genus Rhodopirellula isolated from brackish sediments collected in the Tagus River estuary, Portugal.</title>
        <authorList>
            <person name="Vitorino I.R."/>
            <person name="Klimek D."/>
            <person name="Calusinska M."/>
            <person name="Lobo-da-Cunha A."/>
            <person name="Vasconcelos V."/>
            <person name="Lage O.M."/>
        </authorList>
    </citation>
    <scope>NUCLEOTIDE SEQUENCE [LARGE SCALE GENOMIC DNA]</scope>
    <source>
        <strain evidence="20 21">ICT_H3.1</strain>
    </source>
</reference>
<feature type="domain" description="PAS" evidence="17">
    <location>
        <begin position="214"/>
        <end position="284"/>
    </location>
</feature>
<evidence type="ECO:0000259" key="17">
    <source>
        <dbReference type="PROSITE" id="PS50112"/>
    </source>
</evidence>
<evidence type="ECO:0000256" key="3">
    <source>
        <dbReference type="ARBA" id="ARBA00012438"/>
    </source>
</evidence>
<dbReference type="InterPro" id="IPR013655">
    <property type="entry name" value="PAS_fold_3"/>
</dbReference>
<dbReference type="InterPro" id="IPR005467">
    <property type="entry name" value="His_kinase_dom"/>
</dbReference>
<dbReference type="InterPro" id="IPR036641">
    <property type="entry name" value="HPT_dom_sf"/>
</dbReference>
<dbReference type="PRINTS" id="PR00344">
    <property type="entry name" value="BCTRLSENSOR"/>
</dbReference>
<feature type="domain" description="PAC" evidence="18">
    <location>
        <begin position="409"/>
        <end position="463"/>
    </location>
</feature>
<dbReference type="InterPro" id="IPR036890">
    <property type="entry name" value="HATPase_C_sf"/>
</dbReference>
<evidence type="ECO:0000256" key="2">
    <source>
        <dbReference type="ARBA" id="ARBA00004651"/>
    </source>
</evidence>
<evidence type="ECO:0000256" key="6">
    <source>
        <dbReference type="ARBA" id="ARBA00022692"/>
    </source>
</evidence>
<keyword evidence="5 13" id="KW-0597">Phosphoprotein</keyword>
<evidence type="ECO:0000256" key="5">
    <source>
        <dbReference type="ARBA" id="ARBA00022553"/>
    </source>
</evidence>
<evidence type="ECO:0000256" key="14">
    <source>
        <dbReference type="SAM" id="Phobius"/>
    </source>
</evidence>
<dbReference type="PROSITE" id="PS50113">
    <property type="entry name" value="PAC"/>
    <property type="match status" value="2"/>
</dbReference>
<dbReference type="Pfam" id="PF08447">
    <property type="entry name" value="PAS_3"/>
    <property type="match status" value="1"/>
</dbReference>
<dbReference type="InterPro" id="IPR001789">
    <property type="entry name" value="Sig_transdc_resp-reg_receiver"/>
</dbReference>
<feature type="transmembrane region" description="Helical" evidence="14">
    <location>
        <begin position="29"/>
        <end position="48"/>
    </location>
</feature>
<keyword evidence="6 14" id="KW-0812">Transmembrane</keyword>
<gene>
    <name evidence="20" type="ORF">NB063_22630</name>
</gene>
<keyword evidence="11 14" id="KW-0472">Membrane</keyword>
<keyword evidence="4" id="KW-1003">Cell membrane</keyword>
<accession>A0ABT0U9R0</accession>
<dbReference type="SUPFAM" id="SSF47384">
    <property type="entry name" value="Homodimeric domain of signal transducing histidine kinase"/>
    <property type="match status" value="1"/>
</dbReference>
<dbReference type="Pfam" id="PF00512">
    <property type="entry name" value="HisKA"/>
    <property type="match status" value="1"/>
</dbReference>
<proteinExistence type="predicted"/>
<dbReference type="InterPro" id="IPR003594">
    <property type="entry name" value="HATPase_dom"/>
</dbReference>
<dbReference type="SMART" id="SM00387">
    <property type="entry name" value="HATPase_c"/>
    <property type="match status" value="1"/>
</dbReference>
<evidence type="ECO:0000256" key="8">
    <source>
        <dbReference type="ARBA" id="ARBA00022840"/>
    </source>
</evidence>
<dbReference type="PROSITE" id="PS50112">
    <property type="entry name" value="PAS"/>
    <property type="match status" value="2"/>
</dbReference>
<dbReference type="Pfam" id="PF01627">
    <property type="entry name" value="Hpt"/>
    <property type="match status" value="1"/>
</dbReference>
<dbReference type="Gene3D" id="3.40.50.2300">
    <property type="match status" value="1"/>
</dbReference>
<evidence type="ECO:0000256" key="12">
    <source>
        <dbReference type="PROSITE-ProRule" id="PRU00110"/>
    </source>
</evidence>
<dbReference type="SMART" id="SM00091">
    <property type="entry name" value="PAS"/>
    <property type="match status" value="2"/>
</dbReference>
<evidence type="ECO:0000256" key="10">
    <source>
        <dbReference type="ARBA" id="ARBA00023012"/>
    </source>
</evidence>
<dbReference type="InterPro" id="IPR035965">
    <property type="entry name" value="PAS-like_dom_sf"/>
</dbReference>
<dbReference type="CDD" id="cd16922">
    <property type="entry name" value="HATPase_EvgS-ArcB-TorS-like"/>
    <property type="match status" value="1"/>
</dbReference>
<feature type="domain" description="Response regulatory" evidence="16">
    <location>
        <begin position="736"/>
        <end position="850"/>
    </location>
</feature>
<dbReference type="Pfam" id="PF02518">
    <property type="entry name" value="HATPase_c"/>
    <property type="match status" value="1"/>
</dbReference>
<dbReference type="PANTHER" id="PTHR45339">
    <property type="entry name" value="HYBRID SIGNAL TRANSDUCTION HISTIDINE KINASE J"/>
    <property type="match status" value="1"/>
</dbReference>
<feature type="modified residue" description="4-aspartylphosphate" evidence="13">
    <location>
        <position position="785"/>
    </location>
</feature>
<comment type="subcellular location">
    <subcellularLocation>
        <location evidence="2">Cell membrane</location>
        <topology evidence="2">Multi-pass membrane protein</topology>
    </subcellularLocation>
</comment>
<feature type="domain" description="HPt" evidence="19">
    <location>
        <begin position="870"/>
        <end position="958"/>
    </location>
</feature>
<evidence type="ECO:0000259" key="19">
    <source>
        <dbReference type="PROSITE" id="PS50894"/>
    </source>
</evidence>
<dbReference type="SMART" id="SM00086">
    <property type="entry name" value="PAC"/>
    <property type="match status" value="2"/>
</dbReference>
<dbReference type="PANTHER" id="PTHR45339:SF1">
    <property type="entry name" value="HYBRID SIGNAL TRANSDUCTION HISTIDINE KINASE J"/>
    <property type="match status" value="1"/>
</dbReference>
<evidence type="ECO:0000256" key="9">
    <source>
        <dbReference type="ARBA" id="ARBA00022989"/>
    </source>
</evidence>
<dbReference type="SUPFAM" id="SSF47226">
    <property type="entry name" value="Histidine-containing phosphotransfer domain, HPT domain"/>
    <property type="match status" value="1"/>
</dbReference>
<keyword evidence="7" id="KW-0547">Nucleotide-binding</keyword>
<keyword evidence="9 14" id="KW-1133">Transmembrane helix</keyword>
<dbReference type="PROSITE" id="PS50110">
    <property type="entry name" value="RESPONSE_REGULATORY"/>
    <property type="match status" value="1"/>
</dbReference>
<evidence type="ECO:0000313" key="21">
    <source>
        <dbReference type="Proteomes" id="UP001202961"/>
    </source>
</evidence>
<dbReference type="InterPro" id="IPR003661">
    <property type="entry name" value="HisK_dim/P_dom"/>
</dbReference>
<feature type="domain" description="PAS" evidence="17">
    <location>
        <begin position="337"/>
        <end position="408"/>
    </location>
</feature>
<dbReference type="InterPro" id="IPR036097">
    <property type="entry name" value="HisK_dim/P_sf"/>
</dbReference>
<protein>
    <recommendedName>
        <fullName evidence="3">histidine kinase</fullName>
        <ecNumber evidence="3">2.7.13.3</ecNumber>
    </recommendedName>
</protein>
<comment type="catalytic activity">
    <reaction evidence="1">
        <text>ATP + protein L-histidine = ADP + protein N-phospho-L-histidine.</text>
        <dbReference type="EC" id="2.7.13.3"/>
    </reaction>
</comment>
<dbReference type="Pfam" id="PF00072">
    <property type="entry name" value="Response_reg"/>
    <property type="match status" value="1"/>
</dbReference>
<feature type="domain" description="Histidine kinase" evidence="15">
    <location>
        <begin position="481"/>
        <end position="704"/>
    </location>
</feature>
<dbReference type="SMART" id="SM00388">
    <property type="entry name" value="HisKA"/>
    <property type="match status" value="1"/>
</dbReference>
<dbReference type="SUPFAM" id="SSF55874">
    <property type="entry name" value="ATPase domain of HSP90 chaperone/DNA topoisomerase II/histidine kinase"/>
    <property type="match status" value="1"/>
</dbReference>
<feature type="transmembrane region" description="Helical" evidence="14">
    <location>
        <begin position="60"/>
        <end position="84"/>
    </location>
</feature>
<dbReference type="Gene3D" id="1.10.287.130">
    <property type="match status" value="1"/>
</dbReference>
<evidence type="ECO:0000256" key="13">
    <source>
        <dbReference type="PROSITE-ProRule" id="PRU00169"/>
    </source>
</evidence>
<dbReference type="SMART" id="SM00448">
    <property type="entry name" value="REC"/>
    <property type="match status" value="1"/>
</dbReference>
<keyword evidence="8" id="KW-0067">ATP-binding</keyword>
<dbReference type="Gene3D" id="1.20.120.160">
    <property type="entry name" value="HPT domain"/>
    <property type="match status" value="1"/>
</dbReference>
<dbReference type="SUPFAM" id="SSF55785">
    <property type="entry name" value="PYP-like sensor domain (PAS domain)"/>
    <property type="match status" value="2"/>
</dbReference>
<dbReference type="Gene3D" id="3.30.450.20">
    <property type="entry name" value="PAS domain"/>
    <property type="match status" value="2"/>
</dbReference>
<feature type="modified residue" description="Phosphohistidine" evidence="12">
    <location>
        <position position="909"/>
    </location>
</feature>
<dbReference type="InterPro" id="IPR001610">
    <property type="entry name" value="PAC"/>
</dbReference>
<evidence type="ECO:0000259" key="18">
    <source>
        <dbReference type="PROSITE" id="PS50113"/>
    </source>
</evidence>
<evidence type="ECO:0000259" key="15">
    <source>
        <dbReference type="PROSITE" id="PS50109"/>
    </source>
</evidence>
<organism evidence="20 21">
    <name type="scientific">Aporhodopirellula aestuarii</name>
    <dbReference type="NCBI Taxonomy" id="2950107"/>
    <lineage>
        <taxon>Bacteria</taxon>
        <taxon>Pseudomonadati</taxon>
        <taxon>Planctomycetota</taxon>
        <taxon>Planctomycetia</taxon>
        <taxon>Pirellulales</taxon>
        <taxon>Pirellulaceae</taxon>
        <taxon>Aporhodopirellula</taxon>
    </lineage>
</organism>
<dbReference type="Proteomes" id="UP001202961">
    <property type="component" value="Unassembled WGS sequence"/>
</dbReference>
<dbReference type="CDD" id="cd17546">
    <property type="entry name" value="REC_hyHK_CKI1_RcsC-like"/>
    <property type="match status" value="1"/>
</dbReference>
<dbReference type="SUPFAM" id="SSF52172">
    <property type="entry name" value="CheY-like"/>
    <property type="match status" value="1"/>
</dbReference>
<evidence type="ECO:0000259" key="16">
    <source>
        <dbReference type="PROSITE" id="PS50110"/>
    </source>
</evidence>
<dbReference type="PROSITE" id="PS50109">
    <property type="entry name" value="HIS_KIN"/>
    <property type="match status" value="1"/>
</dbReference>
<evidence type="ECO:0000256" key="4">
    <source>
        <dbReference type="ARBA" id="ARBA00022475"/>
    </source>
</evidence>
<dbReference type="NCBIfam" id="TIGR00229">
    <property type="entry name" value="sensory_box"/>
    <property type="match status" value="2"/>
</dbReference>
<dbReference type="EMBL" id="JAMQBK010000060">
    <property type="protein sequence ID" value="MCM2373419.1"/>
    <property type="molecule type" value="Genomic_DNA"/>
</dbReference>
<comment type="caution">
    <text evidence="20">The sequence shown here is derived from an EMBL/GenBank/DDBJ whole genome shotgun (WGS) entry which is preliminary data.</text>
</comment>
<evidence type="ECO:0000256" key="1">
    <source>
        <dbReference type="ARBA" id="ARBA00000085"/>
    </source>
</evidence>
<dbReference type="InterPro" id="IPR011006">
    <property type="entry name" value="CheY-like_superfamily"/>
</dbReference>
<dbReference type="InterPro" id="IPR004358">
    <property type="entry name" value="Sig_transdc_His_kin-like_C"/>
</dbReference>
<feature type="domain" description="PAC" evidence="18">
    <location>
        <begin position="288"/>
        <end position="340"/>
    </location>
</feature>
<evidence type="ECO:0000256" key="11">
    <source>
        <dbReference type="ARBA" id="ARBA00023136"/>
    </source>
</evidence>
<dbReference type="InterPro" id="IPR000700">
    <property type="entry name" value="PAS-assoc_C"/>
</dbReference>
<dbReference type="Pfam" id="PF13426">
    <property type="entry name" value="PAS_9"/>
    <property type="match status" value="1"/>
</dbReference>
<dbReference type="InterPro" id="IPR000014">
    <property type="entry name" value="PAS"/>
</dbReference>
<dbReference type="PROSITE" id="PS50894">
    <property type="entry name" value="HPT"/>
    <property type="match status" value="1"/>
</dbReference>
<evidence type="ECO:0000256" key="7">
    <source>
        <dbReference type="ARBA" id="ARBA00022741"/>
    </source>
</evidence>
<dbReference type="EC" id="2.7.13.3" evidence="3"/>
<sequence>MSSSKNHSASVLQKLEEHYRSIHIRTDRMFAVLMILQWLGGIAVALTVSPHTWIGAKSELHPHVMMAVLGGGVLAAMPVVMAIFRPGLLSTRIVIACSQVLFSSLLIHLSGGRIETHFHVFGSLAFLAAYRDLRVLGPATLIVAVDHFVRGVWWPESVFGIATASQWRWLEHAAWVVFENTFLLIIIRQSAQEMLSMAYQATRLNEALDKAEAGERLFREGFDQTAMGMAVKNLDGSYRLVNDRYCQITGYSREELYTKRFQDITHPEDIPLHAAAMPRLSSGEQSNFQIDKRYLRKDGHEVWVRLTLSLVRDSFGRPDHLIAAVQDISEERLAQEQIAKLSLVASKARHSVIIAGPDGRIQWVNDGFTNLTGYTPEEALGQMPSELLQGPDTDSETTTLIGERLRAHQTVSVEILNYHKSGEAYWISLEIDPVFNEAGELCQYIATQADISERRLRATHLERATREAESANKAKSQFLANMSHEIRTPLNGILGFTEVLLRDRDRVTDEEMDEHLNTIRRSGKHLLTLINDVLDISKIEADQLKVEAVPYSPHQVLSDTVSVLRVVAREKGIGLDYRWDSTIPNTILTDPYRLKQLLLNLVGNAIKFTNQGAVVIVARIEETGALSELVVEVRDTGIGIPQEKLDAVFDPFVQADDTVTRRFGGTGLGLAISRKIAEALGGSLTARSIVGQGSTFVVRVATGDLSNVGSYEPSAHLPGADVKTSSTAPCDLNGLTVLIVDDGDINRRLTRLLLERGGATVRLAENGQVAVDIASQTQFDVILMDMQMPVLDGYSATTKLRERGFKGPVIALTAHAMKGDREKCEAAGCTGYLSKPVDADQLYEVISESCKTTVSQGQSPEPIRSKLPTDDAEIREIVEEFLDTFEYKFGEMKRAWDAGDMNELANLAHWLKGAAGTVGFGCFTEPASNLEGAAKERIYTQVGDPLKNILELKQRIVL</sequence>
<name>A0ABT0U9R0_9BACT</name>